<protein>
    <recommendedName>
        <fullName evidence="3">Transposase</fullName>
    </recommendedName>
</protein>
<proteinExistence type="predicted"/>
<name>A0AAE9ZCD0_9GAMM</name>
<evidence type="ECO:0000313" key="1">
    <source>
        <dbReference type="EMBL" id="WDE09335.1"/>
    </source>
</evidence>
<dbReference type="AlphaFoldDB" id="A0AAE9ZCD0"/>
<dbReference type="KEGG" id="tvd:SG34_033090"/>
<organism evidence="1 2">
    <name type="scientific">Thalassomonas viridans</name>
    <dbReference type="NCBI Taxonomy" id="137584"/>
    <lineage>
        <taxon>Bacteria</taxon>
        <taxon>Pseudomonadati</taxon>
        <taxon>Pseudomonadota</taxon>
        <taxon>Gammaproteobacteria</taxon>
        <taxon>Alteromonadales</taxon>
        <taxon>Colwelliaceae</taxon>
        <taxon>Thalassomonas</taxon>
    </lineage>
</organism>
<evidence type="ECO:0008006" key="3">
    <source>
        <dbReference type="Google" id="ProtNLM"/>
    </source>
</evidence>
<reference evidence="1 2" key="1">
    <citation type="journal article" date="2015" name="Genome Announc.">
        <title>Draft Genome Sequences of Marine Isolates of Thalassomonas viridans and Thalassomonas actiniarum.</title>
        <authorList>
            <person name="Olonade I."/>
            <person name="van Zyl L.J."/>
            <person name="Trindade M."/>
        </authorList>
    </citation>
    <scope>NUCLEOTIDE SEQUENCE [LARGE SCALE GENOMIC DNA]</scope>
    <source>
        <strain evidence="1 2">XOM25</strain>
    </source>
</reference>
<dbReference type="EMBL" id="CP059734">
    <property type="protein sequence ID" value="WDE09335.1"/>
    <property type="molecule type" value="Genomic_DNA"/>
</dbReference>
<gene>
    <name evidence="1" type="ORF">SG34_033090</name>
</gene>
<accession>A0AAE9ZCD0</accession>
<evidence type="ECO:0000313" key="2">
    <source>
        <dbReference type="Proteomes" id="UP000032352"/>
    </source>
</evidence>
<sequence>MVRYVEDGHLSIDYNRAERAVKRLKPMG</sequence>
<keyword evidence="2" id="KW-1185">Reference proteome</keyword>
<reference evidence="1 2" key="2">
    <citation type="journal article" date="2022" name="Mar. Drugs">
        <title>Bioassay-Guided Fractionation Leads to the Detection of Cholic Acid Generated by the Rare Thalassomonas sp.</title>
        <authorList>
            <person name="Pheiffer F."/>
            <person name="Schneider Y.K."/>
            <person name="Hansen E.H."/>
            <person name="Andersen J.H."/>
            <person name="Isaksson J."/>
            <person name="Busche T."/>
            <person name="R C."/>
            <person name="Kalinowski J."/>
            <person name="Zyl L.V."/>
            <person name="Trindade M."/>
        </authorList>
    </citation>
    <scope>NUCLEOTIDE SEQUENCE [LARGE SCALE GENOMIC DNA]</scope>
    <source>
        <strain evidence="1 2">XOM25</strain>
    </source>
</reference>
<dbReference type="Proteomes" id="UP000032352">
    <property type="component" value="Chromosome pTvir"/>
</dbReference>